<reference evidence="1 2" key="1">
    <citation type="submission" date="2021-06" db="EMBL/GenBank/DDBJ databases">
        <title>Caerostris extrusa draft genome.</title>
        <authorList>
            <person name="Kono N."/>
            <person name="Arakawa K."/>
        </authorList>
    </citation>
    <scope>NUCLEOTIDE SEQUENCE [LARGE SCALE GENOMIC DNA]</scope>
</reference>
<name>A0AAV4XJ71_CAEEX</name>
<evidence type="ECO:0000313" key="1">
    <source>
        <dbReference type="EMBL" id="GIY94265.1"/>
    </source>
</evidence>
<dbReference type="EMBL" id="BPLR01017762">
    <property type="protein sequence ID" value="GIY94265.1"/>
    <property type="molecule type" value="Genomic_DNA"/>
</dbReference>
<evidence type="ECO:0000313" key="2">
    <source>
        <dbReference type="Proteomes" id="UP001054945"/>
    </source>
</evidence>
<protein>
    <submittedName>
        <fullName evidence="1">Uncharacterized protein</fullName>
    </submittedName>
</protein>
<keyword evidence="2" id="KW-1185">Reference proteome</keyword>
<comment type="caution">
    <text evidence="1">The sequence shown here is derived from an EMBL/GenBank/DDBJ whole genome shotgun (WGS) entry which is preliminary data.</text>
</comment>
<organism evidence="1 2">
    <name type="scientific">Caerostris extrusa</name>
    <name type="common">Bark spider</name>
    <name type="synonym">Caerostris bankana</name>
    <dbReference type="NCBI Taxonomy" id="172846"/>
    <lineage>
        <taxon>Eukaryota</taxon>
        <taxon>Metazoa</taxon>
        <taxon>Ecdysozoa</taxon>
        <taxon>Arthropoda</taxon>
        <taxon>Chelicerata</taxon>
        <taxon>Arachnida</taxon>
        <taxon>Araneae</taxon>
        <taxon>Araneomorphae</taxon>
        <taxon>Entelegynae</taxon>
        <taxon>Araneoidea</taxon>
        <taxon>Araneidae</taxon>
        <taxon>Caerostris</taxon>
    </lineage>
</organism>
<gene>
    <name evidence="1" type="ORF">CEXT_673391</name>
</gene>
<accession>A0AAV4XJ71</accession>
<dbReference type="Proteomes" id="UP001054945">
    <property type="component" value="Unassembled WGS sequence"/>
</dbReference>
<proteinExistence type="predicted"/>
<sequence length="174" mass="19723">MGRNEFSGIAFGSHDFLRRIRSTVLLLEIHFVVYMTFLDESAFVIWINGRFFVKLVARKFLLLRLELSPRDTYLGKYCTFSDAETRCFEVVFHNDPISSLDQERKTRDNMVIGTISLHLPETDKEISALSWSTTPGQDESMEGGRQGVINPAVKNRCLWSVFQIAGAAAVAVIL</sequence>
<dbReference type="AlphaFoldDB" id="A0AAV4XJ71"/>